<evidence type="ECO:0000256" key="1">
    <source>
        <dbReference type="ARBA" id="ARBA00022517"/>
    </source>
</evidence>
<dbReference type="InterPro" id="IPR036764">
    <property type="entry name" value="Peptidase_Prp_sf"/>
</dbReference>
<keyword evidence="1" id="KW-0690">Ribosome biogenesis</keyword>
<evidence type="ECO:0000256" key="6">
    <source>
        <dbReference type="ARBA" id="ARBA00044538"/>
    </source>
</evidence>
<evidence type="ECO:0000256" key="5">
    <source>
        <dbReference type="ARBA" id="ARBA00044503"/>
    </source>
</evidence>
<keyword evidence="4" id="KW-0788">Thiol protease</keyword>
<dbReference type="PANTHER" id="PTHR39178">
    <property type="entry name" value="HYPOTHETICAL RIBOSOME-ASSOCIATED PROTEIN"/>
    <property type="match status" value="1"/>
</dbReference>
<dbReference type="CDD" id="cd16332">
    <property type="entry name" value="Prp-like"/>
    <property type="match status" value="1"/>
</dbReference>
<evidence type="ECO:0000256" key="3">
    <source>
        <dbReference type="ARBA" id="ARBA00022801"/>
    </source>
</evidence>
<protein>
    <recommendedName>
        <fullName evidence="6">Ribosomal processing cysteine protease Prp</fullName>
    </recommendedName>
</protein>
<dbReference type="GO" id="GO:0008234">
    <property type="term" value="F:cysteine-type peptidase activity"/>
    <property type="evidence" value="ECO:0007669"/>
    <property type="project" value="UniProtKB-KW"/>
</dbReference>
<dbReference type="EMBL" id="MRTJ01000027">
    <property type="protein sequence ID" value="OMF04947.1"/>
    <property type="molecule type" value="Genomic_DNA"/>
</dbReference>
<name>A0A1R1BEM2_PAEAM</name>
<dbReference type="AlphaFoldDB" id="A0A1R1BEM2"/>
<dbReference type="GO" id="GO:0042254">
    <property type="term" value="P:ribosome biogenesis"/>
    <property type="evidence" value="ECO:0007669"/>
    <property type="project" value="UniProtKB-KW"/>
</dbReference>
<gene>
    <name evidence="7" type="ORF">BK131_29135</name>
</gene>
<sequence>MIRVKITRSASSGKIMSYRSEGHAAYEVPGKDIVCAGVSAVTIGTYNSIEALLGVHLKHRMYHGFLEVNVSEQLESKTFEQLQLLLESMVVTLQSIRQSYGEYLSIEETIRSR</sequence>
<evidence type="ECO:0000313" key="7">
    <source>
        <dbReference type="EMBL" id="OMF04947.1"/>
    </source>
</evidence>
<accession>A0A1R1BEM2</accession>
<comment type="caution">
    <text evidence="7">The sequence shown here is derived from an EMBL/GenBank/DDBJ whole genome shotgun (WGS) entry which is preliminary data.</text>
</comment>
<comment type="similarity">
    <text evidence="5">Belongs to the Prp family.</text>
</comment>
<dbReference type="OrthoDB" id="48998at2"/>
<dbReference type="PANTHER" id="PTHR39178:SF1">
    <property type="entry name" value="RIBOSOMAL-PROCESSING CYSTEINE PROTEASE PRP"/>
    <property type="match status" value="1"/>
</dbReference>
<dbReference type="RefSeq" id="WP_076334203.1">
    <property type="nucleotide sequence ID" value="NZ_MRTJ01000027.1"/>
</dbReference>
<dbReference type="Pfam" id="PF04327">
    <property type="entry name" value="Peptidase_Prp"/>
    <property type="match status" value="1"/>
</dbReference>
<dbReference type="GO" id="GO:0006508">
    <property type="term" value="P:proteolysis"/>
    <property type="evidence" value="ECO:0007669"/>
    <property type="project" value="UniProtKB-KW"/>
</dbReference>
<keyword evidence="2" id="KW-0645">Protease</keyword>
<dbReference type="SUPFAM" id="SSF118010">
    <property type="entry name" value="TM1457-like"/>
    <property type="match status" value="1"/>
</dbReference>
<dbReference type="InterPro" id="IPR007422">
    <property type="entry name" value="Peptidase_Prp"/>
</dbReference>
<evidence type="ECO:0000313" key="8">
    <source>
        <dbReference type="Proteomes" id="UP000187134"/>
    </source>
</evidence>
<evidence type="ECO:0000256" key="4">
    <source>
        <dbReference type="ARBA" id="ARBA00022807"/>
    </source>
</evidence>
<dbReference type="Proteomes" id="UP000187134">
    <property type="component" value="Unassembled WGS sequence"/>
</dbReference>
<keyword evidence="3" id="KW-0378">Hydrolase</keyword>
<dbReference type="Gene3D" id="3.30.70.1490">
    <property type="entry name" value="Cysteine protease Prp"/>
    <property type="match status" value="1"/>
</dbReference>
<proteinExistence type="inferred from homology"/>
<organism evidence="7 8">
    <name type="scientific">Paenibacillus amylolyticus</name>
    <dbReference type="NCBI Taxonomy" id="1451"/>
    <lineage>
        <taxon>Bacteria</taxon>
        <taxon>Bacillati</taxon>
        <taxon>Bacillota</taxon>
        <taxon>Bacilli</taxon>
        <taxon>Bacillales</taxon>
        <taxon>Paenibacillaceae</taxon>
        <taxon>Paenibacillus</taxon>
    </lineage>
</organism>
<reference evidence="7 8" key="1">
    <citation type="submission" date="2016-11" db="EMBL/GenBank/DDBJ databases">
        <title>Paenibacillus species isolates.</title>
        <authorList>
            <person name="Beno S.M."/>
        </authorList>
    </citation>
    <scope>NUCLEOTIDE SEQUENCE [LARGE SCALE GENOMIC DNA]</scope>
    <source>
        <strain evidence="7 8">FSL H8-0246</strain>
    </source>
</reference>
<evidence type="ECO:0000256" key="2">
    <source>
        <dbReference type="ARBA" id="ARBA00022670"/>
    </source>
</evidence>